<proteinExistence type="predicted"/>
<reference evidence="1" key="1">
    <citation type="submission" date="2023-04" db="EMBL/GenBank/DDBJ databases">
        <title>Draft Genome sequencing of Naganishia species isolated from polar environments using Oxford Nanopore Technology.</title>
        <authorList>
            <person name="Leo P."/>
            <person name="Venkateswaran K."/>
        </authorList>
    </citation>
    <scope>NUCLEOTIDE SEQUENCE</scope>
    <source>
        <strain evidence="1">MNA-CCFEE 5423</strain>
    </source>
</reference>
<accession>A0ACC2W314</accession>
<name>A0ACC2W314_9TREE</name>
<sequence>MPASKQLLAASLAALVTFASTAEAFTSGNPVLSLTNGRNHTCALQPKITSCENTTIVTADTCCTVNSLSLVTQFWSIYTGLESEGQVLPKGAWGAHGVWPDFCDGTYPQYCDLSRQYDEVPSPNKSADGSIIPAFKGGDISTPILEYFGKYDLLAWANKFWVNQGASNPSFWQHEFSKHATCFSSFDTGFNGSNNCYGVTYQEGEDIVDFYETVALHYLKYPTFDWLSAAKIVPSNTTTYKLKQFQDALTGPSGGLPYEATALARLLPVGVNKCISPTA</sequence>
<evidence type="ECO:0000313" key="1">
    <source>
        <dbReference type="EMBL" id="KAJ9105451.1"/>
    </source>
</evidence>
<organism evidence="1 2">
    <name type="scientific">Naganishia friedmannii</name>
    <dbReference type="NCBI Taxonomy" id="89922"/>
    <lineage>
        <taxon>Eukaryota</taxon>
        <taxon>Fungi</taxon>
        <taxon>Dikarya</taxon>
        <taxon>Basidiomycota</taxon>
        <taxon>Agaricomycotina</taxon>
        <taxon>Tremellomycetes</taxon>
        <taxon>Filobasidiales</taxon>
        <taxon>Filobasidiaceae</taxon>
        <taxon>Naganishia</taxon>
    </lineage>
</organism>
<comment type="caution">
    <text evidence="1">The sequence shown here is derived from an EMBL/GenBank/DDBJ whole genome shotgun (WGS) entry which is preliminary data.</text>
</comment>
<protein>
    <submittedName>
        <fullName evidence="1">Uncharacterized protein</fullName>
    </submittedName>
</protein>
<dbReference type="EMBL" id="JASBWT010000004">
    <property type="protein sequence ID" value="KAJ9105451.1"/>
    <property type="molecule type" value="Genomic_DNA"/>
</dbReference>
<keyword evidence="2" id="KW-1185">Reference proteome</keyword>
<evidence type="ECO:0000313" key="2">
    <source>
        <dbReference type="Proteomes" id="UP001227268"/>
    </source>
</evidence>
<dbReference type="Proteomes" id="UP001227268">
    <property type="component" value="Unassembled WGS sequence"/>
</dbReference>
<gene>
    <name evidence="1" type="ORF">QFC21_001822</name>
</gene>